<feature type="region of interest" description="Disordered" evidence="2">
    <location>
        <begin position="260"/>
        <end position="282"/>
    </location>
</feature>
<name>A0A9W8MR88_9AGAR</name>
<evidence type="ECO:0008006" key="5">
    <source>
        <dbReference type="Google" id="ProtNLM"/>
    </source>
</evidence>
<feature type="coiled-coil region" evidence="1">
    <location>
        <begin position="26"/>
        <end position="53"/>
    </location>
</feature>
<accession>A0A9W8MR88</accession>
<keyword evidence="4" id="KW-1185">Reference proteome</keyword>
<reference evidence="3" key="1">
    <citation type="submission" date="2022-07" db="EMBL/GenBank/DDBJ databases">
        <title>Genome Sequence of Agrocybe chaxingu.</title>
        <authorList>
            <person name="Buettner E."/>
        </authorList>
    </citation>
    <scope>NUCLEOTIDE SEQUENCE</scope>
    <source>
        <strain evidence="3">MP-N11</strain>
    </source>
</reference>
<evidence type="ECO:0000256" key="2">
    <source>
        <dbReference type="SAM" id="MobiDB-lite"/>
    </source>
</evidence>
<evidence type="ECO:0000256" key="1">
    <source>
        <dbReference type="SAM" id="Coils"/>
    </source>
</evidence>
<dbReference type="OrthoDB" id="3249706at2759"/>
<gene>
    <name evidence="3" type="ORF">NLJ89_g11844</name>
</gene>
<evidence type="ECO:0000313" key="4">
    <source>
        <dbReference type="Proteomes" id="UP001148786"/>
    </source>
</evidence>
<dbReference type="AlphaFoldDB" id="A0A9W8MR88"/>
<dbReference type="Gene3D" id="1.20.1280.50">
    <property type="match status" value="1"/>
</dbReference>
<proteinExistence type="predicted"/>
<dbReference type="Proteomes" id="UP001148786">
    <property type="component" value="Unassembled WGS sequence"/>
</dbReference>
<feature type="compositionally biased region" description="Low complexity" evidence="2">
    <location>
        <begin position="264"/>
        <end position="282"/>
    </location>
</feature>
<organism evidence="3 4">
    <name type="scientific">Agrocybe chaxingu</name>
    <dbReference type="NCBI Taxonomy" id="84603"/>
    <lineage>
        <taxon>Eukaryota</taxon>
        <taxon>Fungi</taxon>
        <taxon>Dikarya</taxon>
        <taxon>Basidiomycota</taxon>
        <taxon>Agaricomycotina</taxon>
        <taxon>Agaricomycetes</taxon>
        <taxon>Agaricomycetidae</taxon>
        <taxon>Agaricales</taxon>
        <taxon>Agaricineae</taxon>
        <taxon>Strophariaceae</taxon>
        <taxon>Agrocybe</taxon>
    </lineage>
</organism>
<keyword evidence="1" id="KW-0175">Coiled coil</keyword>
<evidence type="ECO:0000313" key="3">
    <source>
        <dbReference type="EMBL" id="KAJ3486073.1"/>
    </source>
</evidence>
<sequence>MMLCSNCQSSLVQEPLECKIHPSATVTKLEAEMERIGNMMDKLAERRTKLRRQINSLSPTARLPPEILTEIFRTTCQQSETVTPLFFGSICKEWRDIAWSTPLLWNTVSLHVSRKTHGSQVQLLGEWLSRANTSPLYIKLTSDDEHESIFCSLRAVMDVLVTRAPFWHSLDCLLPPQCHDVLKNNHFPLLTSVSVRPPKGTISAFSEPPNMFLSAPKLLDVDLSGYNFSSMVLPWDQLRRFKTQFLTVAECLKVLRRSPDLKDSSTSMSLSSKAPRSPSSTP</sequence>
<protein>
    <recommendedName>
        <fullName evidence="5">F-box domain-containing protein</fullName>
    </recommendedName>
</protein>
<dbReference type="EMBL" id="JANKHO010003111">
    <property type="protein sequence ID" value="KAJ3486073.1"/>
    <property type="molecule type" value="Genomic_DNA"/>
</dbReference>
<comment type="caution">
    <text evidence="3">The sequence shown here is derived from an EMBL/GenBank/DDBJ whole genome shotgun (WGS) entry which is preliminary data.</text>
</comment>